<reference evidence="2" key="1">
    <citation type="journal article" date="2023" name="Plant J.">
        <title>The genome of the king protea, Protea cynaroides.</title>
        <authorList>
            <person name="Chang J."/>
            <person name="Duong T.A."/>
            <person name="Schoeman C."/>
            <person name="Ma X."/>
            <person name="Roodt D."/>
            <person name="Barker N."/>
            <person name="Li Z."/>
            <person name="Van de Peer Y."/>
            <person name="Mizrachi E."/>
        </authorList>
    </citation>
    <scope>NUCLEOTIDE SEQUENCE</scope>
    <source>
        <tissue evidence="2">Young leaves</tissue>
    </source>
</reference>
<sequence length="144" mass="15968">MQRPKTSVVNSPSRQRTPIKRHVQKTLANRSKSVVGGSQRIGNFFAGSREVHNLSSSSEADSLDNDDVDWQQPGGGSDDQNHSESEGCRVMGKMMKSRWRSEWWMTSTLRATLFQVLQAVPPIPGTDGKPLTIAQAKRYNLQAG</sequence>
<accession>A0A9Q0L1G2</accession>
<evidence type="ECO:0000313" key="2">
    <source>
        <dbReference type="EMBL" id="KAJ4980525.1"/>
    </source>
</evidence>
<protein>
    <submittedName>
        <fullName evidence="2">Uncharacterized protein</fullName>
    </submittedName>
</protein>
<feature type="compositionally biased region" description="Polar residues" evidence="1">
    <location>
        <begin position="1"/>
        <end position="16"/>
    </location>
</feature>
<feature type="region of interest" description="Disordered" evidence="1">
    <location>
        <begin position="1"/>
        <end position="35"/>
    </location>
</feature>
<feature type="region of interest" description="Disordered" evidence="1">
    <location>
        <begin position="52"/>
        <end position="87"/>
    </location>
</feature>
<dbReference type="EMBL" id="JAMYWD010000001">
    <property type="protein sequence ID" value="KAJ4980525.1"/>
    <property type="molecule type" value="Genomic_DNA"/>
</dbReference>
<evidence type="ECO:0000256" key="1">
    <source>
        <dbReference type="SAM" id="MobiDB-lite"/>
    </source>
</evidence>
<name>A0A9Q0L1G2_9MAGN</name>
<keyword evidence="3" id="KW-1185">Reference proteome</keyword>
<comment type="caution">
    <text evidence="2">The sequence shown here is derived from an EMBL/GenBank/DDBJ whole genome shotgun (WGS) entry which is preliminary data.</text>
</comment>
<organism evidence="2 3">
    <name type="scientific">Protea cynaroides</name>
    <dbReference type="NCBI Taxonomy" id="273540"/>
    <lineage>
        <taxon>Eukaryota</taxon>
        <taxon>Viridiplantae</taxon>
        <taxon>Streptophyta</taxon>
        <taxon>Embryophyta</taxon>
        <taxon>Tracheophyta</taxon>
        <taxon>Spermatophyta</taxon>
        <taxon>Magnoliopsida</taxon>
        <taxon>Proteales</taxon>
        <taxon>Proteaceae</taxon>
        <taxon>Protea</taxon>
    </lineage>
</organism>
<dbReference type="Proteomes" id="UP001141806">
    <property type="component" value="Unassembled WGS sequence"/>
</dbReference>
<proteinExistence type="predicted"/>
<gene>
    <name evidence="2" type="ORF">NE237_031362</name>
</gene>
<dbReference type="AlphaFoldDB" id="A0A9Q0L1G2"/>
<evidence type="ECO:0000313" key="3">
    <source>
        <dbReference type="Proteomes" id="UP001141806"/>
    </source>
</evidence>